<gene>
    <name evidence="1" type="ORF">RHMOL_Rhmol07G0292500</name>
</gene>
<dbReference type="EMBL" id="CM046394">
    <property type="protein sequence ID" value="KAI8548670.1"/>
    <property type="molecule type" value="Genomic_DNA"/>
</dbReference>
<protein>
    <submittedName>
        <fullName evidence="1">Uncharacterized protein</fullName>
    </submittedName>
</protein>
<keyword evidence="2" id="KW-1185">Reference proteome</keyword>
<reference evidence="1" key="1">
    <citation type="submission" date="2022-02" db="EMBL/GenBank/DDBJ databases">
        <title>Plant Genome Project.</title>
        <authorList>
            <person name="Zhang R.-G."/>
        </authorList>
    </citation>
    <scope>NUCLEOTIDE SEQUENCE</scope>
    <source>
        <strain evidence="1">AT1</strain>
    </source>
</reference>
<evidence type="ECO:0000313" key="1">
    <source>
        <dbReference type="EMBL" id="KAI8548670.1"/>
    </source>
</evidence>
<dbReference type="Proteomes" id="UP001062846">
    <property type="component" value="Chromosome 7"/>
</dbReference>
<name>A0ACC0N668_RHOML</name>
<evidence type="ECO:0000313" key="2">
    <source>
        <dbReference type="Proteomes" id="UP001062846"/>
    </source>
</evidence>
<organism evidence="1 2">
    <name type="scientific">Rhododendron molle</name>
    <name type="common">Chinese azalea</name>
    <name type="synonym">Azalea mollis</name>
    <dbReference type="NCBI Taxonomy" id="49168"/>
    <lineage>
        <taxon>Eukaryota</taxon>
        <taxon>Viridiplantae</taxon>
        <taxon>Streptophyta</taxon>
        <taxon>Embryophyta</taxon>
        <taxon>Tracheophyta</taxon>
        <taxon>Spermatophyta</taxon>
        <taxon>Magnoliopsida</taxon>
        <taxon>eudicotyledons</taxon>
        <taxon>Gunneridae</taxon>
        <taxon>Pentapetalae</taxon>
        <taxon>asterids</taxon>
        <taxon>Ericales</taxon>
        <taxon>Ericaceae</taxon>
        <taxon>Ericoideae</taxon>
        <taxon>Rhodoreae</taxon>
        <taxon>Rhododendron</taxon>
    </lineage>
</organism>
<accession>A0ACC0N668</accession>
<sequence>MALTTCKLSLAATVYWLWREWNLWLFQQKGMDFSLLQLSIIEDVCACLSSWRGIRDSAQNLSIVTS</sequence>
<proteinExistence type="predicted"/>
<comment type="caution">
    <text evidence="1">The sequence shown here is derived from an EMBL/GenBank/DDBJ whole genome shotgun (WGS) entry which is preliminary data.</text>
</comment>